<reference evidence="5" key="1">
    <citation type="submission" date="2023-10" db="EMBL/GenBank/DDBJ databases">
        <authorList>
            <person name="Domelevo Entfellner J.-B."/>
        </authorList>
    </citation>
    <scope>NUCLEOTIDE SEQUENCE</scope>
</reference>
<protein>
    <recommendedName>
        <fullName evidence="7">UDP-rhamnose:rhamnosyltransferase 1</fullName>
    </recommendedName>
</protein>
<keyword evidence="3" id="KW-0808">Transferase</keyword>
<dbReference type="InterPro" id="IPR002213">
    <property type="entry name" value="UDP_glucos_trans"/>
</dbReference>
<dbReference type="FunFam" id="3.40.50.2000:FF:000037">
    <property type="entry name" value="Glycosyltransferase"/>
    <property type="match status" value="1"/>
</dbReference>
<dbReference type="AlphaFoldDB" id="A0AA86SB38"/>
<dbReference type="Gene3D" id="3.40.50.2000">
    <property type="entry name" value="Glycogen Phosphorylase B"/>
    <property type="match status" value="2"/>
</dbReference>
<dbReference type="EMBL" id="OY731401">
    <property type="protein sequence ID" value="CAJ1950203.1"/>
    <property type="molecule type" value="Genomic_DNA"/>
</dbReference>
<evidence type="ECO:0000256" key="1">
    <source>
        <dbReference type="ARBA" id="ARBA00009995"/>
    </source>
</evidence>
<dbReference type="CDD" id="cd03784">
    <property type="entry name" value="GT1_Gtf-like"/>
    <property type="match status" value="1"/>
</dbReference>
<dbReference type="PANTHER" id="PTHR48049:SF57">
    <property type="entry name" value="UDP-GLYCOSYLTRANSFERASE 91C1-LIKE"/>
    <property type="match status" value="1"/>
</dbReference>
<evidence type="ECO:0000256" key="3">
    <source>
        <dbReference type="ARBA" id="ARBA00022679"/>
    </source>
</evidence>
<evidence type="ECO:0000313" key="5">
    <source>
        <dbReference type="EMBL" id="CAJ1950203.1"/>
    </source>
</evidence>
<dbReference type="Gramene" id="rna-AYBTSS11_LOCUS14129">
    <property type="protein sequence ID" value="CAJ1950203.1"/>
    <property type="gene ID" value="gene-AYBTSS11_LOCUS14129"/>
</dbReference>
<dbReference type="Proteomes" id="UP001189624">
    <property type="component" value="Chromosome 4"/>
</dbReference>
<feature type="region of interest" description="Disordered" evidence="4">
    <location>
        <begin position="150"/>
        <end position="171"/>
    </location>
</feature>
<dbReference type="PANTHER" id="PTHR48049">
    <property type="entry name" value="GLYCOSYLTRANSFERASE"/>
    <property type="match status" value="1"/>
</dbReference>
<keyword evidence="6" id="KW-1185">Reference proteome</keyword>
<accession>A0AA86SB38</accession>
<dbReference type="Pfam" id="PF00201">
    <property type="entry name" value="UDPGT"/>
    <property type="match status" value="1"/>
</dbReference>
<dbReference type="SUPFAM" id="SSF53756">
    <property type="entry name" value="UDP-Glycosyltransferase/glycogen phosphorylase"/>
    <property type="match status" value="1"/>
</dbReference>
<evidence type="ECO:0000256" key="4">
    <source>
        <dbReference type="SAM" id="MobiDB-lite"/>
    </source>
</evidence>
<evidence type="ECO:0000313" key="6">
    <source>
        <dbReference type="Proteomes" id="UP001189624"/>
    </source>
</evidence>
<evidence type="ECO:0008006" key="7">
    <source>
        <dbReference type="Google" id="ProtNLM"/>
    </source>
</evidence>
<name>A0AA86SB38_9FABA</name>
<evidence type="ECO:0000256" key="2">
    <source>
        <dbReference type="ARBA" id="ARBA00022676"/>
    </source>
</evidence>
<keyword evidence="2" id="KW-0328">Glycosyltransferase</keyword>
<sequence length="445" mass="50053">MAEKAIHVVMVPWSAFGHLIPFFKLSIALAKAGVRVSYVSTPRNIERLPKVPPALTDLVDFVSLPLLKLDEDLLPENAEATVDIPPEKNQYLMLAYDHLQHGVKQFVADQLPDWIICDFSTHWIVDISQEFQVQYIFFSVFPSLALTSFGAGSKRKTPISPESIRKKPSDWENYPSSASEVRDFERITTLISASQAIICRGCYEIDGEYLRAYQKQSEKPVIPIGMLPVERGIVDGCKDKIFEWLDKQASKSVLFVGFGSEARLRKDQVLEIAYGLQESELPFLWALRKPSWASDDEDFLPADFIERTSNRGVVCKTWVPQQKILAHPSIGASSFHSGWSSVIEALQFGHVQILLPLQVDQPINARFMVEKGLAIEVNKNEDGSFTGKDIARSLRQAMVSEEGKKIRSNVEEAAAIVGNMELHQGHYIAEFVQFLKSGIWKQKSS</sequence>
<dbReference type="InterPro" id="IPR050481">
    <property type="entry name" value="UDP-glycosyltransf_plant"/>
</dbReference>
<proteinExistence type="inferred from homology"/>
<gene>
    <name evidence="5" type="ORF">AYBTSS11_LOCUS14129</name>
</gene>
<organism evidence="5 6">
    <name type="scientific">Sphenostylis stenocarpa</name>
    <dbReference type="NCBI Taxonomy" id="92480"/>
    <lineage>
        <taxon>Eukaryota</taxon>
        <taxon>Viridiplantae</taxon>
        <taxon>Streptophyta</taxon>
        <taxon>Embryophyta</taxon>
        <taxon>Tracheophyta</taxon>
        <taxon>Spermatophyta</taxon>
        <taxon>Magnoliopsida</taxon>
        <taxon>eudicotyledons</taxon>
        <taxon>Gunneridae</taxon>
        <taxon>Pentapetalae</taxon>
        <taxon>rosids</taxon>
        <taxon>fabids</taxon>
        <taxon>Fabales</taxon>
        <taxon>Fabaceae</taxon>
        <taxon>Papilionoideae</taxon>
        <taxon>50 kb inversion clade</taxon>
        <taxon>NPAAA clade</taxon>
        <taxon>indigoferoid/millettioid clade</taxon>
        <taxon>Phaseoleae</taxon>
        <taxon>Sphenostylis</taxon>
    </lineage>
</organism>
<comment type="similarity">
    <text evidence="1">Belongs to the UDP-glycosyltransferase family.</text>
</comment>
<dbReference type="GO" id="GO:0035251">
    <property type="term" value="F:UDP-glucosyltransferase activity"/>
    <property type="evidence" value="ECO:0007669"/>
    <property type="project" value="InterPro"/>
</dbReference>